<dbReference type="Gene3D" id="3.90.550.10">
    <property type="entry name" value="Spore Coat Polysaccharide Biosynthesis Protein SpsA, Chain A"/>
    <property type="match status" value="1"/>
</dbReference>
<evidence type="ECO:0000313" key="9">
    <source>
        <dbReference type="EMBL" id="CAH8246738.1"/>
    </source>
</evidence>
<dbReference type="CDD" id="cd02503">
    <property type="entry name" value="MobA"/>
    <property type="match status" value="1"/>
</dbReference>
<dbReference type="InterPro" id="IPR025877">
    <property type="entry name" value="MobA-like_NTP_Trfase"/>
</dbReference>
<evidence type="ECO:0000256" key="3">
    <source>
        <dbReference type="ARBA" id="ARBA00022723"/>
    </source>
</evidence>
<evidence type="ECO:0000259" key="8">
    <source>
        <dbReference type="Pfam" id="PF12804"/>
    </source>
</evidence>
<evidence type="ECO:0000256" key="7">
    <source>
        <dbReference type="ARBA" id="ARBA00023150"/>
    </source>
</evidence>
<keyword evidence="7" id="KW-0501">Molybdenum cofactor biosynthesis</keyword>
<comment type="caution">
    <text evidence="9">The sequence shown here is derived from an EMBL/GenBank/DDBJ whole genome shotgun (WGS) entry which is preliminary data.</text>
</comment>
<dbReference type="InterPro" id="IPR029044">
    <property type="entry name" value="Nucleotide-diphossugar_trans"/>
</dbReference>
<dbReference type="Pfam" id="PF12804">
    <property type="entry name" value="NTP_transf_3"/>
    <property type="match status" value="1"/>
</dbReference>
<evidence type="ECO:0000256" key="2">
    <source>
        <dbReference type="ARBA" id="ARBA00022679"/>
    </source>
</evidence>
<sequence length="218" mass="24379">MTVSGVILAGGRNSRMNGVNKALLRFQGEAFIEQQVRKMRTLCASIVVVTPDPAMYTGLLANVQYVSDIYPGCGPLSGLHAAFRIVQTEFAWVVGCDYPAISVQAAEWMRRRAQEGDYDAVLPNAEGSHQMLHAIYRPRRLLPVITERIQAGRHRLSGLLESCRWLGIAEEEWTRADIPLNFVRDVDTPGQYEALLNECSQASAWKEESSRVRSETQI</sequence>
<keyword evidence="1" id="KW-0963">Cytoplasm</keyword>
<keyword evidence="5" id="KW-0460">Magnesium</keyword>
<keyword evidence="4" id="KW-0547">Nucleotide-binding</keyword>
<proteinExistence type="predicted"/>
<evidence type="ECO:0000256" key="4">
    <source>
        <dbReference type="ARBA" id="ARBA00022741"/>
    </source>
</evidence>
<keyword evidence="6" id="KW-0342">GTP-binding</keyword>
<dbReference type="RefSeq" id="WP_213426367.1">
    <property type="nucleotide sequence ID" value="NZ_AP031286.1"/>
</dbReference>
<accession>A0ABN8U6I6</accession>
<dbReference type="PANTHER" id="PTHR19136">
    <property type="entry name" value="MOLYBDENUM COFACTOR GUANYLYLTRANSFERASE"/>
    <property type="match status" value="1"/>
</dbReference>
<keyword evidence="2" id="KW-0808">Transferase</keyword>
<dbReference type="GO" id="GO:0016779">
    <property type="term" value="F:nucleotidyltransferase activity"/>
    <property type="evidence" value="ECO:0007669"/>
    <property type="project" value="UniProtKB-KW"/>
</dbReference>
<evidence type="ECO:0000313" key="10">
    <source>
        <dbReference type="Proteomes" id="UP001154322"/>
    </source>
</evidence>
<protein>
    <submittedName>
        <fullName evidence="9">Molybdenum cofactor guanylyltransferase</fullName>
    </submittedName>
</protein>
<reference evidence="9" key="1">
    <citation type="submission" date="2022-06" db="EMBL/GenBank/DDBJ databases">
        <authorList>
            <person name="Dietemann V."/>
            <person name="Ory F."/>
            <person name="Dainat B."/>
            <person name="Oberhansli S."/>
        </authorList>
    </citation>
    <scope>NUCLEOTIDE SEQUENCE</scope>
    <source>
        <strain evidence="9">Ena-SAMPLE-TAB-26-04-2022-14:26:32:270-5432</strain>
    </source>
</reference>
<dbReference type="PANTHER" id="PTHR19136:SF81">
    <property type="entry name" value="MOLYBDENUM COFACTOR GUANYLYLTRANSFERASE"/>
    <property type="match status" value="1"/>
</dbReference>
<gene>
    <name evidence="9" type="ORF">WJ0W_003971</name>
</gene>
<dbReference type="Proteomes" id="UP001154322">
    <property type="component" value="Unassembled WGS sequence"/>
</dbReference>
<dbReference type="SUPFAM" id="SSF53448">
    <property type="entry name" value="Nucleotide-diphospho-sugar transferases"/>
    <property type="match status" value="1"/>
</dbReference>
<organism evidence="9 10">
    <name type="scientific">Paenibacillus melissococcoides</name>
    <dbReference type="NCBI Taxonomy" id="2912268"/>
    <lineage>
        <taxon>Bacteria</taxon>
        <taxon>Bacillati</taxon>
        <taxon>Bacillota</taxon>
        <taxon>Bacilli</taxon>
        <taxon>Bacillales</taxon>
        <taxon>Paenibacillaceae</taxon>
        <taxon>Paenibacillus</taxon>
    </lineage>
</organism>
<name>A0ABN8U6I6_9BACL</name>
<keyword evidence="3" id="KW-0479">Metal-binding</keyword>
<feature type="domain" description="MobA-like NTP transferase" evidence="8">
    <location>
        <begin position="5"/>
        <end position="156"/>
    </location>
</feature>
<keyword evidence="10" id="KW-1185">Reference proteome</keyword>
<dbReference type="InterPro" id="IPR013482">
    <property type="entry name" value="Molybde_CF_guanTrfase"/>
</dbReference>
<evidence type="ECO:0000256" key="1">
    <source>
        <dbReference type="ARBA" id="ARBA00022490"/>
    </source>
</evidence>
<evidence type="ECO:0000256" key="6">
    <source>
        <dbReference type="ARBA" id="ARBA00023134"/>
    </source>
</evidence>
<dbReference type="EMBL" id="CALYLO010000005">
    <property type="protein sequence ID" value="CAH8246738.1"/>
    <property type="molecule type" value="Genomic_DNA"/>
</dbReference>
<keyword evidence="9" id="KW-0548">Nucleotidyltransferase</keyword>
<evidence type="ECO:0000256" key="5">
    <source>
        <dbReference type="ARBA" id="ARBA00022842"/>
    </source>
</evidence>